<name>A0ABD3E1L7_9LAMI</name>
<proteinExistence type="predicted"/>
<protein>
    <submittedName>
        <fullName evidence="1">Uncharacterized protein</fullName>
    </submittedName>
</protein>
<dbReference type="EMBL" id="JAVIJP010000008">
    <property type="protein sequence ID" value="KAL3648398.1"/>
    <property type="molecule type" value="Genomic_DNA"/>
</dbReference>
<organism evidence="1 2">
    <name type="scientific">Castilleja foliolosa</name>
    <dbReference type="NCBI Taxonomy" id="1961234"/>
    <lineage>
        <taxon>Eukaryota</taxon>
        <taxon>Viridiplantae</taxon>
        <taxon>Streptophyta</taxon>
        <taxon>Embryophyta</taxon>
        <taxon>Tracheophyta</taxon>
        <taxon>Spermatophyta</taxon>
        <taxon>Magnoliopsida</taxon>
        <taxon>eudicotyledons</taxon>
        <taxon>Gunneridae</taxon>
        <taxon>Pentapetalae</taxon>
        <taxon>asterids</taxon>
        <taxon>lamiids</taxon>
        <taxon>Lamiales</taxon>
        <taxon>Orobanchaceae</taxon>
        <taxon>Pedicularideae</taxon>
        <taxon>Castillejinae</taxon>
        <taxon>Castilleja</taxon>
    </lineage>
</organism>
<keyword evidence="2" id="KW-1185">Reference proteome</keyword>
<comment type="caution">
    <text evidence="1">The sequence shown here is derived from an EMBL/GenBank/DDBJ whole genome shotgun (WGS) entry which is preliminary data.</text>
</comment>
<dbReference type="AlphaFoldDB" id="A0ABD3E1L7"/>
<reference evidence="2" key="1">
    <citation type="journal article" date="2024" name="IScience">
        <title>Strigolactones Initiate the Formation of Haustorium-like Structures in Castilleja.</title>
        <authorList>
            <person name="Buerger M."/>
            <person name="Peterson D."/>
            <person name="Chory J."/>
        </authorList>
    </citation>
    <scope>NUCLEOTIDE SEQUENCE [LARGE SCALE GENOMIC DNA]</scope>
</reference>
<evidence type="ECO:0000313" key="1">
    <source>
        <dbReference type="EMBL" id="KAL3648398.1"/>
    </source>
</evidence>
<dbReference type="Proteomes" id="UP001632038">
    <property type="component" value="Unassembled WGS sequence"/>
</dbReference>
<evidence type="ECO:0000313" key="2">
    <source>
        <dbReference type="Proteomes" id="UP001632038"/>
    </source>
</evidence>
<sequence>MRCHKFICFSVTKFLVSIQIKLDVVGDPISRSRVRVFRRKKVKNEEMGVSQI</sequence>
<gene>
    <name evidence="1" type="ORF">CASFOL_007822</name>
</gene>
<accession>A0ABD3E1L7</accession>